<protein>
    <submittedName>
        <fullName evidence="1">Unnamed protein product</fullName>
    </submittedName>
</protein>
<accession>A0ACB5SSM7</accession>
<proteinExistence type="predicted"/>
<keyword evidence="2" id="KW-1185">Reference proteome</keyword>
<evidence type="ECO:0000313" key="1">
    <source>
        <dbReference type="EMBL" id="GME71809.1"/>
    </source>
</evidence>
<name>A0ACB5SSM7_AMBMO</name>
<dbReference type="Proteomes" id="UP001165064">
    <property type="component" value="Unassembled WGS sequence"/>
</dbReference>
<dbReference type="EMBL" id="BSXS01000287">
    <property type="protein sequence ID" value="GME71809.1"/>
    <property type="molecule type" value="Genomic_DNA"/>
</dbReference>
<gene>
    <name evidence="1" type="ORF">Amon02_000072000</name>
</gene>
<sequence length="1218" mass="126101">MKLKSTTIDIGYPVYGAKFVNDDVLIVAGGGGEGKNGIPNKLTALKIQPNVPHKVIKKYRELVLDENEDCPMSLDCNNNTILLGVNENSSEIKNGVNKHLRMFKFHNEHLKPIQGCQIHPSKNPQHYQKLTAVTRDGTLGVIVMSDSPSSVYIVDTIDELEEKFKVITNGDVKDISISPDGKMMCYITGNQFQAISTITGRPVHTTKLDFTLSKVKFYDNNIVVLAGTQDSNIVLAHFSISKSAIIKKNVVVRKLKGLTSMDVNPVNGLVSLAGSDCSITLVRFKDLKLIKKFDKVHGFAITKIISNDKGTYLASVSAANSVNVLQIPEKYAESKSLFLSFIQMLLSILLVGALGVGLQYSYENGYIDTLLQKAIEFYNSRKPADSSSYFTVEPIVGSGTGIHTKIVESLSSETSLSVTVGDEQVTIQPVGTPDIYTDGAPSFTTYMTPPVVANEKDSESKRDFNEPIEEETKVTIQPVGEAQVYPDGAPSVTNYAPKAEPAKSTDSKSINSESTQSAAEKYQTPPVPVADDLKSKPSVNEVSIQPVGEADVHLDGAPSETSYVPSEATPAAPSSKSATKKETEKTVVSDTLTSVDSSVVPSSEPGIAAKAAAGAAAGVAAGAAAVGGVVAAIVDKVGTSSSSVDTVVGTSTVPEPVSIQPVGTPEVYPDGAPESIKFEALQDKDASANVESGSVASVTGVDSKVTGKSGAAAAPAAEVPEISIQPVGEAKVHLDGAFEQIKFDELKEKDSSANVAAASSATSTGSVEASVGSTASTPVVKDAPVSIQPVGEAEVHPNGPPKDVSFEELKQKEANPVAAAAAGAAAGLAGLAAGIVGGADSVSSADVSGISTGSASSVIDAAEVSIQPVGTPDVYPDGVPPADKLAFEALKDKTIDGDIVSAVTSVTPTDTAAYVESKLASSVDSVSSAVVSGSYESAKVKNEVDPEAYADIAKSKLKEAADAAVEELGLKNDESAGSADVMTTSETSNKVEDAAKVAAGVTGVANLEKKQEVENSGSVNLASASIKEGEAESEVIEATVVHTVVATEVVTLLKTITEVETVKKAPESTLSVSSPVTVSSEKIPTLSSTLSNNNNVASGLVGGQEIVKGDLQVSQVAQAVESVQLEEPEEIQKSVSSGSSSIPSIEKSTVESESTQVTLSEIPIESIVAQAVEASEAASSLSSESSEAVAGSVTEEVPKVAKVTTAAGVTIPNEHDEL</sequence>
<comment type="caution">
    <text evidence="1">The sequence shown here is derived from an EMBL/GenBank/DDBJ whole genome shotgun (WGS) entry which is preliminary data.</text>
</comment>
<organism evidence="1 2">
    <name type="scientific">Ambrosiozyma monospora</name>
    <name type="common">Yeast</name>
    <name type="synonym">Endomycopsis monosporus</name>
    <dbReference type="NCBI Taxonomy" id="43982"/>
    <lineage>
        <taxon>Eukaryota</taxon>
        <taxon>Fungi</taxon>
        <taxon>Dikarya</taxon>
        <taxon>Ascomycota</taxon>
        <taxon>Saccharomycotina</taxon>
        <taxon>Pichiomycetes</taxon>
        <taxon>Pichiales</taxon>
        <taxon>Pichiaceae</taxon>
        <taxon>Ambrosiozyma</taxon>
    </lineage>
</organism>
<evidence type="ECO:0000313" key="2">
    <source>
        <dbReference type="Proteomes" id="UP001165064"/>
    </source>
</evidence>
<reference evidence="1" key="1">
    <citation type="submission" date="2023-04" db="EMBL/GenBank/DDBJ databases">
        <title>Ambrosiozyma monospora NBRC 10751.</title>
        <authorList>
            <person name="Ichikawa N."/>
            <person name="Sato H."/>
            <person name="Tonouchi N."/>
        </authorList>
    </citation>
    <scope>NUCLEOTIDE SEQUENCE</scope>
    <source>
        <strain evidence="1">NBRC 10751</strain>
    </source>
</reference>